<organism evidence="2">
    <name type="scientific">Marinobacter nauticus</name>
    <name type="common">Marinobacter hydrocarbonoclasticus</name>
    <name type="synonym">Marinobacter aquaeolei</name>
    <dbReference type="NCBI Taxonomy" id="2743"/>
    <lineage>
        <taxon>Bacteria</taxon>
        <taxon>Pseudomonadati</taxon>
        <taxon>Pseudomonadota</taxon>
        <taxon>Gammaproteobacteria</taxon>
        <taxon>Pseudomonadales</taxon>
        <taxon>Marinobacteraceae</taxon>
        <taxon>Marinobacter</taxon>
    </lineage>
</organism>
<evidence type="ECO:0000256" key="1">
    <source>
        <dbReference type="SAM" id="Phobius"/>
    </source>
</evidence>
<gene>
    <name evidence="2" type="ORF">YBY_12100</name>
</gene>
<sequence>MAKDEVVPILIIGLMYGWPILVGVLCFIRADILKGKAALGGILIGAGCLLAAVVTSLLIVLAIESWVVPVSNSPECIGGLPSCPTWLLQIAEIIDDWHFLVLEVAAIVVAVWLSLRRLRPFNK</sequence>
<proteinExistence type="predicted"/>
<keyword evidence="1" id="KW-0812">Transmembrane</keyword>
<feature type="transmembrane region" description="Helical" evidence="1">
    <location>
        <begin position="40"/>
        <end position="63"/>
    </location>
</feature>
<accession>A0A455WBY5</accession>
<keyword evidence="1" id="KW-1133">Transmembrane helix</keyword>
<evidence type="ECO:0000313" key="2">
    <source>
        <dbReference type="EMBL" id="BBJ03362.1"/>
    </source>
</evidence>
<reference evidence="2" key="1">
    <citation type="submission" date="2019-03" db="EMBL/GenBank/DDBJ databases">
        <title>Whole genome analysis of nitrate-reducing bacteria Marinobacter hydrocarbonoclasticus YB03.</title>
        <authorList>
            <person name="Azam A.H."/>
            <person name="Yuk S.R."/>
            <person name="Kamarisima K."/>
            <person name="Miyanaga K."/>
            <person name="Tanji Y."/>
        </authorList>
    </citation>
    <scope>NUCLEOTIDE SEQUENCE</scope>
    <source>
        <strain evidence="2">YB03</strain>
    </source>
</reference>
<feature type="transmembrane region" description="Helical" evidence="1">
    <location>
        <begin position="6"/>
        <end position="28"/>
    </location>
</feature>
<feature type="transmembrane region" description="Helical" evidence="1">
    <location>
        <begin position="97"/>
        <end position="115"/>
    </location>
</feature>
<keyword evidence="1" id="KW-0472">Membrane</keyword>
<name>A0A455WBY5_MARNT</name>
<dbReference type="EMBL" id="AP019537">
    <property type="protein sequence ID" value="BBJ03362.1"/>
    <property type="molecule type" value="Genomic_DNA"/>
</dbReference>
<protein>
    <submittedName>
        <fullName evidence="2">Uncharacterized protein</fullName>
    </submittedName>
</protein>
<dbReference type="AlphaFoldDB" id="A0A455WBY5"/>